<keyword evidence="3" id="KW-1185">Reference proteome</keyword>
<dbReference type="STRING" id="151549.A0A4C1XTN7"/>
<reference evidence="2 3" key="1">
    <citation type="journal article" date="2019" name="Commun. Biol.">
        <title>The bagworm genome reveals a unique fibroin gene that provides high tensile strength.</title>
        <authorList>
            <person name="Kono N."/>
            <person name="Nakamura H."/>
            <person name="Ohtoshi R."/>
            <person name="Tomita M."/>
            <person name="Numata K."/>
            <person name="Arakawa K."/>
        </authorList>
    </citation>
    <scope>NUCLEOTIDE SEQUENCE [LARGE SCALE GENOMIC DNA]</scope>
</reference>
<dbReference type="PROSITE" id="PS51029">
    <property type="entry name" value="MADF"/>
    <property type="match status" value="1"/>
</dbReference>
<dbReference type="GO" id="GO:0005667">
    <property type="term" value="C:transcription regulator complex"/>
    <property type="evidence" value="ECO:0007669"/>
    <property type="project" value="TreeGrafter"/>
</dbReference>
<evidence type="ECO:0000313" key="3">
    <source>
        <dbReference type="Proteomes" id="UP000299102"/>
    </source>
</evidence>
<dbReference type="Pfam" id="PF10545">
    <property type="entry name" value="MADF_DNA_bdg"/>
    <property type="match status" value="1"/>
</dbReference>
<dbReference type="SMART" id="SM00595">
    <property type="entry name" value="MADF"/>
    <property type="match status" value="1"/>
</dbReference>
<protein>
    <recommendedName>
        <fullName evidence="1">MADF domain-containing protein</fullName>
    </recommendedName>
</protein>
<dbReference type="InterPro" id="IPR006578">
    <property type="entry name" value="MADF-dom"/>
</dbReference>
<dbReference type="OrthoDB" id="6159213at2759"/>
<dbReference type="GO" id="GO:0006357">
    <property type="term" value="P:regulation of transcription by RNA polymerase II"/>
    <property type="evidence" value="ECO:0007669"/>
    <property type="project" value="TreeGrafter"/>
</dbReference>
<feature type="domain" description="MADF" evidence="1">
    <location>
        <begin position="10"/>
        <end position="113"/>
    </location>
</feature>
<proteinExistence type="predicted"/>
<accession>A0A4C1XTN7</accession>
<dbReference type="EMBL" id="BGZK01000955">
    <property type="protein sequence ID" value="GBP66362.1"/>
    <property type="molecule type" value="Genomic_DNA"/>
</dbReference>
<evidence type="ECO:0000259" key="1">
    <source>
        <dbReference type="PROSITE" id="PS51029"/>
    </source>
</evidence>
<dbReference type="GO" id="GO:0005634">
    <property type="term" value="C:nucleus"/>
    <property type="evidence" value="ECO:0007669"/>
    <property type="project" value="TreeGrafter"/>
</dbReference>
<organism evidence="2 3">
    <name type="scientific">Eumeta variegata</name>
    <name type="common">Bagworm moth</name>
    <name type="synonym">Eumeta japonica</name>
    <dbReference type="NCBI Taxonomy" id="151549"/>
    <lineage>
        <taxon>Eukaryota</taxon>
        <taxon>Metazoa</taxon>
        <taxon>Ecdysozoa</taxon>
        <taxon>Arthropoda</taxon>
        <taxon>Hexapoda</taxon>
        <taxon>Insecta</taxon>
        <taxon>Pterygota</taxon>
        <taxon>Neoptera</taxon>
        <taxon>Endopterygota</taxon>
        <taxon>Lepidoptera</taxon>
        <taxon>Glossata</taxon>
        <taxon>Ditrysia</taxon>
        <taxon>Tineoidea</taxon>
        <taxon>Psychidae</taxon>
        <taxon>Oiketicinae</taxon>
        <taxon>Eumeta</taxon>
    </lineage>
</organism>
<dbReference type="PANTHER" id="PTHR12243">
    <property type="entry name" value="MADF DOMAIN TRANSCRIPTION FACTOR"/>
    <property type="match status" value="1"/>
</dbReference>
<dbReference type="InterPro" id="IPR039353">
    <property type="entry name" value="TF_Adf1"/>
</dbReference>
<gene>
    <name evidence="2" type="ORF">EVAR_88472_1</name>
</gene>
<dbReference type="PANTHER" id="PTHR12243:SF69">
    <property type="entry name" value="SI:CH73-59F11.3"/>
    <property type="match status" value="1"/>
</dbReference>
<sequence>MSQTNIDPELLITLIESRPVIWDKRLENYKDTNLRNAAWREVCIVLREDFQEIEEKERQSYAKIVVKKWNQIRDSWKRSLNATKKINKSGSATVNTKKYCYHEHLLFLKKIMDPAVTQVSGGNKATNIEKGDTENPIQNEESEYEATIVHESPGRNNPAGGAKRLRRSVLPRQRLSVMDRKMATFIDHQMKSRPNTQNEDRNLLFFKSLLPTLASFNDDQILQFQAGCNRVHTAVQFCGTGFLLDPAKLNFHVNTVSSFAVYSKKPVLRNWTAV</sequence>
<dbReference type="AlphaFoldDB" id="A0A4C1XTN7"/>
<comment type="caution">
    <text evidence="2">The sequence shown here is derived from an EMBL/GenBank/DDBJ whole genome shotgun (WGS) entry which is preliminary data.</text>
</comment>
<evidence type="ECO:0000313" key="2">
    <source>
        <dbReference type="EMBL" id="GBP66362.1"/>
    </source>
</evidence>
<dbReference type="Proteomes" id="UP000299102">
    <property type="component" value="Unassembled WGS sequence"/>
</dbReference>
<name>A0A4C1XTN7_EUMVA</name>